<dbReference type="InterPro" id="IPR044716">
    <property type="entry name" value="LEUNIG-like"/>
</dbReference>
<evidence type="ECO:0000313" key="2">
    <source>
        <dbReference type="EMBL" id="SCZ93121.1"/>
    </source>
</evidence>
<feature type="compositionally biased region" description="Low complexity" evidence="1">
    <location>
        <begin position="279"/>
        <end position="300"/>
    </location>
</feature>
<feature type="compositionally biased region" description="Low complexity" evidence="1">
    <location>
        <begin position="217"/>
        <end position="235"/>
    </location>
</feature>
<feature type="compositionally biased region" description="Polar residues" evidence="1">
    <location>
        <begin position="545"/>
        <end position="556"/>
    </location>
</feature>
<dbReference type="AlphaFoldDB" id="A0A2X0LKU1"/>
<dbReference type="STRING" id="289078.A0A2X0LKU1"/>
<organism evidence="2 3">
    <name type="scientific">Microbotryum saponariae</name>
    <dbReference type="NCBI Taxonomy" id="289078"/>
    <lineage>
        <taxon>Eukaryota</taxon>
        <taxon>Fungi</taxon>
        <taxon>Dikarya</taxon>
        <taxon>Basidiomycota</taxon>
        <taxon>Pucciniomycotina</taxon>
        <taxon>Microbotryomycetes</taxon>
        <taxon>Microbotryales</taxon>
        <taxon>Microbotryaceae</taxon>
        <taxon>Microbotryum</taxon>
    </lineage>
</organism>
<evidence type="ECO:0000313" key="3">
    <source>
        <dbReference type="Proteomes" id="UP000249723"/>
    </source>
</evidence>
<sequence length="933" mass="94935">MASQAPPATQPPPGSQQPPRPSSTAPTPTLLTNSWEGDATLHSYCYDYLKKRGWNSTASAFAADAGINEAEWKGPPIEAPQGLLYEWWSVFWDVFIARSQKSGPRNPNADVFVDAMRHKRDPLVVNFSGPNPPPPIILPRTMGHPARPNEPPQPPGPSPMGQARPTYTNPAQMHVLEQQQLQQQMQQGRVSVVGMGAGGPPTRPPGPPMPPGPGGPYMPQASTSSQPMGPPGSSQHNHLLGDAGGPAASPGGFIGGPPGSHSNLPPQMQASQGQGQYGPGSHASSSSASPHLAHSPHPFANGPRPGPGPTGVSLPHLIAGRPDLTAAFNQALRMVGIEGKEVETLTADEHAAVAAQMRRMGVLPELRVPPTAGGGPGNGIGTVGAAGGPGGPRGVVQRQMLGPGGQGPPQGAMMGQRVVSGGAMRPGPQGMHQLEQGGPGGPVQQRLGQQFAGMSQQQQQQMQQMQQMQQTQMRQQNEMMMQQQQQQQHQHQHQHQQMQSQQFPQQQQQGALRNGQGGPQPQHMQHMANQGDTPASPAFSAASPHQFNQNAAFQNAGSIGSPQPPPTPSAGAPTPGPSAANAPTPGGGSGKATYAPPPQRGPSNPTRGGRVTTVAGKRGAGGSNVEEPSPRSRKRARGGASSGGNLSREDGNDVQPPGTPDLAKSTPSSPGMAPHSMNNPGGAMGYRLAPSPSPSQLDGLQVDQDGRAAMMSGSGAFSGGNGSGDAIMSGADGSNQPNGAMYGQANGNGGGGNNSRPSSAASNQYHGGPGLVNTLVRRDSISNSGGGNCRGGRSPPKMHIAMPPTPSMHQMHQHLTTSGINPHGGEGNPGAMAVTPGGTARPFAGAVAPPSSMATYQASNTGGSGGNGTSATNDGNNAAPGGGAGAGAGGAGMPTLSQLGGSGSTGDDLYADLQFDMAFDSFIDFDTLGDGVV</sequence>
<dbReference type="GO" id="GO:0003714">
    <property type="term" value="F:transcription corepressor activity"/>
    <property type="evidence" value="ECO:0007669"/>
    <property type="project" value="InterPro"/>
</dbReference>
<keyword evidence="3" id="KW-1185">Reference proteome</keyword>
<proteinExistence type="predicted"/>
<feature type="compositionally biased region" description="Pro residues" evidence="1">
    <location>
        <begin position="201"/>
        <end position="216"/>
    </location>
</feature>
<feature type="region of interest" description="Disordered" evidence="1">
    <location>
        <begin position="422"/>
        <end position="800"/>
    </location>
</feature>
<name>A0A2X0LKU1_9BASI</name>
<feature type="compositionally biased region" description="Low complexity" evidence="1">
    <location>
        <begin position="754"/>
        <end position="763"/>
    </location>
</feature>
<feature type="region of interest" description="Disordered" evidence="1">
    <location>
        <begin position="139"/>
        <end position="167"/>
    </location>
</feature>
<dbReference type="PANTHER" id="PTHR44376">
    <property type="entry name" value="TRANSCRIPTIONAL REGULATOR OF FILAMENTOUS GROWTH FLO8"/>
    <property type="match status" value="1"/>
</dbReference>
<reference evidence="3" key="1">
    <citation type="submission" date="2016-10" db="EMBL/GenBank/DDBJ databases">
        <authorList>
            <person name="Jeantristanb JTB J.-T."/>
            <person name="Ricardo R."/>
        </authorList>
    </citation>
    <scope>NUCLEOTIDE SEQUENCE [LARGE SCALE GENOMIC DNA]</scope>
</reference>
<gene>
    <name evidence="2" type="ORF">BZ3500_MVSOF-1268-A1-R1_CHR6-2G08474</name>
</gene>
<feature type="compositionally biased region" description="Low complexity" evidence="1">
    <location>
        <begin position="534"/>
        <end position="544"/>
    </location>
</feature>
<feature type="region of interest" description="Disordered" evidence="1">
    <location>
        <begin position="1"/>
        <end position="33"/>
    </location>
</feature>
<feature type="region of interest" description="Disordered" evidence="1">
    <location>
        <begin position="854"/>
        <end position="886"/>
    </location>
</feature>
<feature type="compositionally biased region" description="Polar residues" evidence="1">
    <location>
        <begin position="446"/>
        <end position="455"/>
    </location>
</feature>
<dbReference type="Proteomes" id="UP000249723">
    <property type="component" value="Unassembled WGS sequence"/>
</dbReference>
<dbReference type="InterPro" id="IPR006594">
    <property type="entry name" value="LisH"/>
</dbReference>
<feature type="compositionally biased region" description="Low complexity" evidence="1">
    <location>
        <begin position="869"/>
        <end position="879"/>
    </location>
</feature>
<evidence type="ECO:0000256" key="1">
    <source>
        <dbReference type="SAM" id="MobiDB-lite"/>
    </source>
</evidence>
<dbReference type="PANTHER" id="PTHR44376:SF5">
    <property type="entry name" value="TRANSCRIPTIONAL COREPRESSOR LEUNIG ISOFORM X1"/>
    <property type="match status" value="1"/>
</dbReference>
<protein>
    <submittedName>
        <fullName evidence="2">BZ3500_MvSof-1268-A1-R1_Chr6-2g08474 protein</fullName>
    </submittedName>
</protein>
<dbReference type="EMBL" id="FMWP01000047">
    <property type="protein sequence ID" value="SCZ93121.1"/>
    <property type="molecule type" value="Genomic_DNA"/>
</dbReference>
<feature type="compositionally biased region" description="Pro residues" evidence="1">
    <location>
        <begin position="148"/>
        <end position="158"/>
    </location>
</feature>
<accession>A0A2X0LKU1</accession>
<feature type="compositionally biased region" description="Pro residues" evidence="1">
    <location>
        <begin position="8"/>
        <end position="21"/>
    </location>
</feature>
<feature type="region of interest" description="Disordered" evidence="1">
    <location>
        <begin position="179"/>
        <end position="317"/>
    </location>
</feature>
<feature type="compositionally biased region" description="Low complexity" evidence="1">
    <location>
        <begin position="456"/>
        <end position="527"/>
    </location>
</feature>
<feature type="compositionally biased region" description="Polar residues" evidence="1">
    <location>
        <begin position="260"/>
        <end position="274"/>
    </location>
</feature>
<feature type="compositionally biased region" description="Low complexity" evidence="1">
    <location>
        <begin position="22"/>
        <end position="33"/>
    </location>
</feature>
<feature type="compositionally biased region" description="Low complexity" evidence="1">
    <location>
        <begin position="569"/>
        <end position="584"/>
    </location>
</feature>
<dbReference type="PROSITE" id="PS50896">
    <property type="entry name" value="LISH"/>
    <property type="match status" value="1"/>
</dbReference>
<dbReference type="OrthoDB" id="5600002at2759"/>